<dbReference type="EMBL" id="SSTD01005932">
    <property type="protein sequence ID" value="TYK21056.1"/>
    <property type="molecule type" value="Genomic_DNA"/>
</dbReference>
<name>A0A5A7VNH8_CUCMM</name>
<dbReference type="SUPFAM" id="SSF57756">
    <property type="entry name" value="Retrovirus zinc finger-like domains"/>
    <property type="match status" value="1"/>
</dbReference>
<dbReference type="Proteomes" id="UP000321393">
    <property type="component" value="Unassembled WGS sequence"/>
</dbReference>
<feature type="compositionally biased region" description="Polar residues" evidence="1">
    <location>
        <begin position="43"/>
        <end position="63"/>
    </location>
</feature>
<evidence type="ECO:0000313" key="3">
    <source>
        <dbReference type="EMBL" id="TYK21056.1"/>
    </source>
</evidence>
<evidence type="ECO:0000313" key="4">
    <source>
        <dbReference type="Proteomes" id="UP000321393"/>
    </source>
</evidence>
<feature type="region of interest" description="Disordered" evidence="1">
    <location>
        <begin position="120"/>
        <end position="191"/>
    </location>
</feature>
<feature type="compositionally biased region" description="Basic and acidic residues" evidence="1">
    <location>
        <begin position="166"/>
        <end position="191"/>
    </location>
</feature>
<sequence>MSEEKTIVEFNVRVLDIANESDALREKMFDAKLVRKVLRSLPTSRDSGSSYYQRPSNSNSSSDFPRRKEYKQSEKDYGSSKFERTSKAIRCHECERFRHFQTECPTYLKRKKKILVVALTDDEDSSESDEEEVGRALINISTAPDKREDESVGDQMLDQQAQASKESLHENDLKRKWEGDHSTIKQQQERI</sequence>
<proteinExistence type="predicted"/>
<dbReference type="AlphaFoldDB" id="A0A5A7VNH8"/>
<gene>
    <name evidence="3" type="ORF">E5676_scaffold392G00160</name>
    <name evidence="2" type="ORF">E6C27_scaffold238G00990</name>
</gene>
<organism evidence="2 4">
    <name type="scientific">Cucumis melo var. makuwa</name>
    <name type="common">Oriental melon</name>
    <dbReference type="NCBI Taxonomy" id="1194695"/>
    <lineage>
        <taxon>Eukaryota</taxon>
        <taxon>Viridiplantae</taxon>
        <taxon>Streptophyta</taxon>
        <taxon>Embryophyta</taxon>
        <taxon>Tracheophyta</taxon>
        <taxon>Spermatophyta</taxon>
        <taxon>Magnoliopsida</taxon>
        <taxon>eudicotyledons</taxon>
        <taxon>Gunneridae</taxon>
        <taxon>Pentapetalae</taxon>
        <taxon>rosids</taxon>
        <taxon>fabids</taxon>
        <taxon>Cucurbitales</taxon>
        <taxon>Cucurbitaceae</taxon>
        <taxon>Benincaseae</taxon>
        <taxon>Cucumis</taxon>
    </lineage>
</organism>
<evidence type="ECO:0000313" key="5">
    <source>
        <dbReference type="Proteomes" id="UP000321947"/>
    </source>
</evidence>
<feature type="compositionally biased region" description="Basic and acidic residues" evidence="1">
    <location>
        <begin position="64"/>
        <end position="82"/>
    </location>
</feature>
<feature type="region of interest" description="Disordered" evidence="1">
    <location>
        <begin position="43"/>
        <end position="82"/>
    </location>
</feature>
<evidence type="ECO:0000256" key="1">
    <source>
        <dbReference type="SAM" id="MobiDB-lite"/>
    </source>
</evidence>
<dbReference type="OrthoDB" id="7920740at2759"/>
<protein>
    <submittedName>
        <fullName evidence="2">MADS-box transcription factor PHERES 2-like</fullName>
    </submittedName>
</protein>
<dbReference type="Proteomes" id="UP000321947">
    <property type="component" value="Unassembled WGS sequence"/>
</dbReference>
<feature type="compositionally biased region" description="Acidic residues" evidence="1">
    <location>
        <begin position="120"/>
        <end position="132"/>
    </location>
</feature>
<accession>A0A5A7VNH8</accession>
<dbReference type="GO" id="GO:0008270">
    <property type="term" value="F:zinc ion binding"/>
    <property type="evidence" value="ECO:0007669"/>
    <property type="project" value="InterPro"/>
</dbReference>
<comment type="caution">
    <text evidence="2">The sequence shown here is derived from an EMBL/GenBank/DDBJ whole genome shotgun (WGS) entry which is preliminary data.</text>
</comment>
<dbReference type="InterPro" id="IPR036875">
    <property type="entry name" value="Znf_CCHC_sf"/>
</dbReference>
<dbReference type="EMBL" id="SSTE01000109">
    <property type="protein sequence ID" value="KAA0068136.1"/>
    <property type="molecule type" value="Genomic_DNA"/>
</dbReference>
<dbReference type="GO" id="GO:0003676">
    <property type="term" value="F:nucleic acid binding"/>
    <property type="evidence" value="ECO:0007669"/>
    <property type="project" value="InterPro"/>
</dbReference>
<evidence type="ECO:0000313" key="2">
    <source>
        <dbReference type="EMBL" id="KAA0068136.1"/>
    </source>
</evidence>
<reference evidence="4 5" key="1">
    <citation type="submission" date="2019-08" db="EMBL/GenBank/DDBJ databases">
        <title>Draft genome sequences of two oriental melons (Cucumis melo L. var makuwa).</title>
        <authorList>
            <person name="Kwon S.-Y."/>
        </authorList>
    </citation>
    <scope>NUCLEOTIDE SEQUENCE [LARGE SCALE GENOMIC DNA]</scope>
    <source>
        <strain evidence="5">cv. Chang Bougi</strain>
        <strain evidence="4">cv. SW 3</strain>
        <tissue evidence="2">Leaf</tissue>
    </source>
</reference>